<proteinExistence type="predicted"/>
<dbReference type="GO" id="GO:0016878">
    <property type="term" value="F:acid-thiol ligase activity"/>
    <property type="evidence" value="ECO:0007669"/>
    <property type="project" value="UniProtKB-ARBA"/>
</dbReference>
<dbReference type="InterPro" id="IPR020845">
    <property type="entry name" value="AMP-binding_CS"/>
</dbReference>
<dbReference type="Proteomes" id="UP000467105">
    <property type="component" value="Chromosome"/>
</dbReference>
<dbReference type="Pfam" id="PF13193">
    <property type="entry name" value="AMP-binding_C"/>
    <property type="match status" value="1"/>
</dbReference>
<dbReference type="EMBL" id="AP022614">
    <property type="protein sequence ID" value="BBZ43377.1"/>
    <property type="molecule type" value="Genomic_DNA"/>
</dbReference>
<dbReference type="Pfam" id="PF00501">
    <property type="entry name" value="AMP-binding"/>
    <property type="match status" value="1"/>
</dbReference>
<name>A0A7I7YQ05_9MYCO</name>
<dbReference type="PROSITE" id="PS00455">
    <property type="entry name" value="AMP_BINDING"/>
    <property type="match status" value="1"/>
</dbReference>
<dbReference type="SUPFAM" id="SSF56801">
    <property type="entry name" value="Acetyl-CoA synthetase-like"/>
    <property type="match status" value="1"/>
</dbReference>
<dbReference type="OrthoDB" id="3443462at2"/>
<dbReference type="RefSeq" id="WP_085268173.1">
    <property type="nucleotide sequence ID" value="NZ_AP022614.1"/>
</dbReference>
<dbReference type="AlphaFoldDB" id="A0A7I7YQ05"/>
<dbReference type="PANTHER" id="PTHR43767">
    <property type="entry name" value="LONG-CHAIN-FATTY-ACID--COA LIGASE"/>
    <property type="match status" value="1"/>
</dbReference>
<gene>
    <name evidence="1" type="ORF">MPRM_06580</name>
</gene>
<protein>
    <submittedName>
        <fullName evidence="1">Acyl-CoA synthetase</fullName>
    </submittedName>
</protein>
<evidence type="ECO:0000313" key="1">
    <source>
        <dbReference type="EMBL" id="BBZ43377.1"/>
    </source>
</evidence>
<dbReference type="Gene3D" id="3.30.300.30">
    <property type="match status" value="1"/>
</dbReference>
<dbReference type="InterPro" id="IPR050237">
    <property type="entry name" value="ATP-dep_AMP-bd_enzyme"/>
</dbReference>
<dbReference type="InterPro" id="IPR025110">
    <property type="entry name" value="AMP-bd_C"/>
</dbReference>
<accession>A0A7I7YQ05</accession>
<dbReference type="NCBIfam" id="NF005863">
    <property type="entry name" value="PRK07798.1"/>
    <property type="match status" value="1"/>
</dbReference>
<dbReference type="Gene3D" id="3.40.50.12780">
    <property type="entry name" value="N-terminal domain of ligase-like"/>
    <property type="match status" value="1"/>
</dbReference>
<dbReference type="InterPro" id="IPR000873">
    <property type="entry name" value="AMP-dep_synth/lig_dom"/>
</dbReference>
<sequence>MHLADIWESMAQALPNATAVIHGDRRLSWKEYEQHAAQFAGLLSAYGLGRDAKVGLLLYNCPEYLEAQFGAFKARAVPINVNYRYLGDELAHVLDNADAQALVYHASLADRVQQVLGRLPKLRLLLEVDDNAHQRVAPVVQGALGYTVALADAAAQPVIDRGEDDLYMLYTGGTTGLPKGVMYDIGDVTRAFLYSGSNIYRRRTHGEPVTDPAQAVAGAVATHEQRQALATFACPPLMHGAGMWIGAITPHLFGAPVVLATNRSFDGDAFVRTVTRHAVAVAVIVGDAFARPIVEALDRGASRGLQADLSSLEILASSGAMLSDHLKSRLLQHMPRVTLADLLGSSEGAMGAKYVRRGQNPTTARFNPSPGVKVLRDDGTEVMPGSGEIGTVALTGIMVPRGYYKDPERSQRTFRVIDGARYSFPGDMATVEPDGSVRLLGRGNHCINTGGEKVYPEEVEQALKTHPGVADSLVFGVDDETLGQRVVALVQLAPHAGEVSDEDIVAAVRQRLSGFKAPRKICRVDVVPRSPSGKADYGAARRLFVAAAGV</sequence>
<keyword evidence="2" id="KW-1185">Reference proteome</keyword>
<dbReference type="InterPro" id="IPR045851">
    <property type="entry name" value="AMP-bd_C_sf"/>
</dbReference>
<dbReference type="InterPro" id="IPR042099">
    <property type="entry name" value="ANL_N_sf"/>
</dbReference>
<dbReference type="PANTHER" id="PTHR43767:SF1">
    <property type="entry name" value="NONRIBOSOMAL PEPTIDE SYNTHASE PES1 (EUROFUNG)-RELATED"/>
    <property type="match status" value="1"/>
</dbReference>
<evidence type="ECO:0000313" key="2">
    <source>
        <dbReference type="Proteomes" id="UP000467105"/>
    </source>
</evidence>
<reference evidence="1 2" key="1">
    <citation type="journal article" date="2019" name="Emerg. Microbes Infect.">
        <title>Comprehensive subspecies identification of 175 nontuberculous mycobacteria species based on 7547 genomic profiles.</title>
        <authorList>
            <person name="Matsumoto Y."/>
            <person name="Kinjo T."/>
            <person name="Motooka D."/>
            <person name="Nabeya D."/>
            <person name="Jung N."/>
            <person name="Uechi K."/>
            <person name="Horii T."/>
            <person name="Iida T."/>
            <person name="Fujita J."/>
            <person name="Nakamura S."/>
        </authorList>
    </citation>
    <scope>NUCLEOTIDE SEQUENCE [LARGE SCALE GENOMIC DNA]</scope>
    <source>
        <strain evidence="1 2">JCM 14742</strain>
    </source>
</reference>
<organism evidence="1 2">
    <name type="scientific">Mycobacterium parmense</name>
    <dbReference type="NCBI Taxonomy" id="185642"/>
    <lineage>
        <taxon>Bacteria</taxon>
        <taxon>Bacillati</taxon>
        <taxon>Actinomycetota</taxon>
        <taxon>Actinomycetes</taxon>
        <taxon>Mycobacteriales</taxon>
        <taxon>Mycobacteriaceae</taxon>
        <taxon>Mycobacterium</taxon>
        <taxon>Mycobacterium simiae complex</taxon>
    </lineage>
</organism>